<dbReference type="OrthoDB" id="977349at2"/>
<sequence>MENMNENTNQNRFNFKVNESITDLVSKNYVYAAVLHYFGIDFYNHAHQTLAQTCAEKGIDATVLIKQLEEAVMKRKFYESGKAINQKISHYPIQLVIEYLKHAHRIFMRRSLPYMSKLVCDCDSNGFEKQYKSIIEDLKIAFPLFAEDFIHHIFEEEDSLFDYINLLDNAFYEKIPMTKVFYPMQEHSISRFLRQHQQDDDEMKGIRELTSNYKITSKTPLLIKVLYSELKDFEEELKIHADIENRILLPKALKLEVKLKQNIIEKSKFN</sequence>
<evidence type="ECO:0000256" key="1">
    <source>
        <dbReference type="ARBA" id="ARBA00004496"/>
    </source>
</evidence>
<organism evidence="6 7">
    <name type="scientific">Bernardetia litoralis (strain ATCC 23117 / DSM 6794 / NBRC 15988 / NCIMB 1366 / Fx l1 / Sio-4)</name>
    <name type="common">Flexibacter litoralis</name>
    <dbReference type="NCBI Taxonomy" id="880071"/>
    <lineage>
        <taxon>Bacteria</taxon>
        <taxon>Pseudomonadati</taxon>
        <taxon>Bacteroidota</taxon>
        <taxon>Cytophagia</taxon>
        <taxon>Cytophagales</taxon>
        <taxon>Bernardetiaceae</taxon>
        <taxon>Bernardetia</taxon>
    </lineage>
</organism>
<evidence type="ECO:0000259" key="5">
    <source>
        <dbReference type="Pfam" id="PF01814"/>
    </source>
</evidence>
<dbReference type="AlphaFoldDB" id="I4AI12"/>
<keyword evidence="3" id="KW-0479">Metal-binding</keyword>
<dbReference type="InterPro" id="IPR019903">
    <property type="entry name" value="RIC_family"/>
</dbReference>
<dbReference type="RefSeq" id="WP_014797054.1">
    <property type="nucleotide sequence ID" value="NC_018018.1"/>
</dbReference>
<dbReference type="HOGENOM" id="CLU_076075_0_1_10"/>
<name>I4AI12_BERLS</name>
<gene>
    <name evidence="6" type="ordered locus">Fleli_1159</name>
</gene>
<keyword evidence="7" id="KW-1185">Reference proteome</keyword>
<dbReference type="eggNOG" id="COG2846">
    <property type="taxonomic scope" value="Bacteria"/>
</dbReference>
<keyword evidence="4" id="KW-0408">Iron</keyword>
<dbReference type="GO" id="GO:0046872">
    <property type="term" value="F:metal ion binding"/>
    <property type="evidence" value="ECO:0007669"/>
    <property type="project" value="UniProtKB-KW"/>
</dbReference>
<evidence type="ECO:0000256" key="4">
    <source>
        <dbReference type="ARBA" id="ARBA00023004"/>
    </source>
</evidence>
<dbReference type="PANTHER" id="PTHR36438:SF1">
    <property type="entry name" value="IRON-SULFUR CLUSTER REPAIR PROTEIN YTFE"/>
    <property type="match status" value="1"/>
</dbReference>
<accession>I4AI12</accession>
<evidence type="ECO:0000313" key="7">
    <source>
        <dbReference type="Proteomes" id="UP000006054"/>
    </source>
</evidence>
<evidence type="ECO:0000256" key="3">
    <source>
        <dbReference type="ARBA" id="ARBA00022723"/>
    </source>
</evidence>
<reference evidence="7" key="1">
    <citation type="submission" date="2012-06" db="EMBL/GenBank/DDBJ databases">
        <title>The complete genome of Flexibacter litoralis DSM 6794.</title>
        <authorList>
            <person name="Lucas S."/>
            <person name="Copeland A."/>
            <person name="Lapidus A."/>
            <person name="Glavina del Rio T."/>
            <person name="Dalin E."/>
            <person name="Tice H."/>
            <person name="Bruce D."/>
            <person name="Goodwin L."/>
            <person name="Pitluck S."/>
            <person name="Peters L."/>
            <person name="Ovchinnikova G."/>
            <person name="Lu M."/>
            <person name="Kyrpides N."/>
            <person name="Mavromatis K."/>
            <person name="Ivanova N."/>
            <person name="Brettin T."/>
            <person name="Detter J.C."/>
            <person name="Han C."/>
            <person name="Larimer F."/>
            <person name="Land M."/>
            <person name="Hauser L."/>
            <person name="Markowitz V."/>
            <person name="Cheng J.-F."/>
            <person name="Hugenholtz P."/>
            <person name="Woyke T."/>
            <person name="Wu D."/>
            <person name="Spring S."/>
            <person name="Lang E."/>
            <person name="Kopitz M."/>
            <person name="Brambilla E."/>
            <person name="Klenk H.-P."/>
            <person name="Eisen J.A."/>
        </authorList>
    </citation>
    <scope>NUCLEOTIDE SEQUENCE [LARGE SCALE GENOMIC DNA]</scope>
    <source>
        <strain evidence="7">ATCC 23117 / DSM 6794 / NBRC 15988 / NCIMB 1366 / Sio-4</strain>
    </source>
</reference>
<dbReference type="InterPro" id="IPR012312">
    <property type="entry name" value="Hemerythrin-like"/>
</dbReference>
<dbReference type="Gene3D" id="1.20.120.520">
    <property type="entry name" value="nmb1532 protein domain like"/>
    <property type="match status" value="1"/>
</dbReference>
<keyword evidence="2" id="KW-0963">Cytoplasm</keyword>
<dbReference type="EMBL" id="CP003345">
    <property type="protein sequence ID" value="AFM03597.1"/>
    <property type="molecule type" value="Genomic_DNA"/>
</dbReference>
<protein>
    <submittedName>
        <fullName evidence="6">Regulator of cell morphogenesis and NO signaling</fullName>
    </submittedName>
</protein>
<dbReference type="Pfam" id="PF01814">
    <property type="entry name" value="Hemerythrin"/>
    <property type="match status" value="1"/>
</dbReference>
<feature type="domain" description="Hemerythrin-like" evidence="5">
    <location>
        <begin position="97"/>
        <end position="252"/>
    </location>
</feature>
<dbReference type="PANTHER" id="PTHR36438">
    <property type="entry name" value="IRON-SULFUR CLUSTER REPAIR PROTEIN YTFE"/>
    <property type="match status" value="1"/>
</dbReference>
<proteinExistence type="predicted"/>
<dbReference type="Proteomes" id="UP000006054">
    <property type="component" value="Chromosome"/>
</dbReference>
<evidence type="ECO:0000313" key="6">
    <source>
        <dbReference type="EMBL" id="AFM03597.1"/>
    </source>
</evidence>
<dbReference type="STRING" id="880071.Fleli_1159"/>
<evidence type="ECO:0000256" key="2">
    <source>
        <dbReference type="ARBA" id="ARBA00022490"/>
    </source>
</evidence>
<dbReference type="GO" id="GO:0005737">
    <property type="term" value="C:cytoplasm"/>
    <property type="evidence" value="ECO:0007669"/>
    <property type="project" value="UniProtKB-SubCell"/>
</dbReference>
<comment type="subcellular location">
    <subcellularLocation>
        <location evidence="1">Cytoplasm</location>
    </subcellularLocation>
</comment>
<dbReference type="KEGG" id="fli:Fleli_1159"/>